<proteinExistence type="predicted"/>
<name>A0ABS3TPJ1_9PSED</name>
<dbReference type="SUPFAM" id="SSF47240">
    <property type="entry name" value="Ferritin-like"/>
    <property type="match status" value="1"/>
</dbReference>
<gene>
    <name evidence="1" type="ORF">JFY56_10085</name>
</gene>
<comment type="caution">
    <text evidence="1">The sequence shown here is derived from an EMBL/GenBank/DDBJ whole genome shotgun (WGS) entry which is preliminary data.</text>
</comment>
<organism evidence="1 2">
    <name type="scientific">Pseudomonas schmalbachii</name>
    <dbReference type="NCBI Taxonomy" id="2816993"/>
    <lineage>
        <taxon>Bacteria</taxon>
        <taxon>Pseudomonadati</taxon>
        <taxon>Pseudomonadota</taxon>
        <taxon>Gammaproteobacteria</taxon>
        <taxon>Pseudomonadales</taxon>
        <taxon>Pseudomonadaceae</taxon>
        <taxon>Pseudomonas</taxon>
    </lineage>
</organism>
<dbReference type="EMBL" id="JAELYA010000003">
    <property type="protein sequence ID" value="MBO3275572.1"/>
    <property type="molecule type" value="Genomic_DNA"/>
</dbReference>
<dbReference type="InterPro" id="IPR010386">
    <property type="entry name" value="tRNA-Hydrxlase_MiaE"/>
</dbReference>
<dbReference type="InterPro" id="IPR012347">
    <property type="entry name" value="Ferritin-like"/>
</dbReference>
<dbReference type="PANTHER" id="PTHR42637:SF1">
    <property type="entry name" value="TRNA 2-(METHYLSULFANYL)-N(6)-ISOPENTENYLADENOSINE(37) HYDROXYLASE"/>
    <property type="match status" value="1"/>
</dbReference>
<reference evidence="1 2" key="1">
    <citation type="submission" date="2020-12" db="EMBL/GenBank/DDBJ databases">
        <title>Pseudomonas schmalbachii sp. nov. isolated from millipede gut.</title>
        <authorList>
            <person name="Shelomi M."/>
        </authorList>
    </citation>
    <scope>NUCLEOTIDE SEQUENCE [LARGE SCALE GENOMIC DNA]</scope>
    <source>
        <strain evidence="1 2">Milli4</strain>
    </source>
</reference>
<evidence type="ECO:0000313" key="1">
    <source>
        <dbReference type="EMBL" id="MBO3275572.1"/>
    </source>
</evidence>
<dbReference type="CDD" id="cd07910">
    <property type="entry name" value="MiaE"/>
    <property type="match status" value="1"/>
</dbReference>
<accession>A0ABS3TPJ1</accession>
<dbReference type="Pfam" id="PF06175">
    <property type="entry name" value="MiaE"/>
    <property type="match status" value="1"/>
</dbReference>
<keyword evidence="2" id="KW-1185">Reference proteome</keyword>
<dbReference type="Proteomes" id="UP000669060">
    <property type="component" value="Unassembled WGS sequence"/>
</dbReference>
<protein>
    <submittedName>
        <fullName evidence="1">tRNA-(Ms[2]io[6]A)-hydroxylase</fullName>
    </submittedName>
</protein>
<dbReference type="InterPro" id="IPR009078">
    <property type="entry name" value="Ferritin-like_SF"/>
</dbReference>
<evidence type="ECO:0000313" key="2">
    <source>
        <dbReference type="Proteomes" id="UP000669060"/>
    </source>
</evidence>
<dbReference type="PIRSF" id="PIRSF020736">
    <property type="entry name" value="MiaE"/>
    <property type="match status" value="1"/>
</dbReference>
<dbReference type="PANTHER" id="PTHR42637">
    <property type="entry name" value="TRNA-(MS[2]IO[6]A)-HYDROXYLASE"/>
    <property type="match status" value="1"/>
</dbReference>
<sequence length="202" mass="22728">MMLSEIREFLGCATPDAWVQAALRDQEVLLIDHKNNEFKAASTALALIAKYSTHEDLVNFMSRLAREELRHHEQVLAILKKRGIALRPISASRYASGLRAAVRNHEPFKLVDTLIVGAFIECRSCERFAALVDHLDADLAKFYGSLLKSEARHFQGYLSLARRYGDAADIDKRVDLIRHLEAELISAPDTEFRFHSGVPLAA</sequence>
<dbReference type="Gene3D" id="1.20.1260.10">
    <property type="match status" value="1"/>
</dbReference>